<proteinExistence type="predicted"/>
<name>A0ABW8IHZ5_9GAMM</name>
<accession>A0ABW8IHZ5</accession>
<dbReference type="EMBL" id="JADIKI010000022">
    <property type="protein sequence ID" value="MFK2854797.1"/>
    <property type="molecule type" value="Genomic_DNA"/>
</dbReference>
<feature type="transmembrane region" description="Helical" evidence="1">
    <location>
        <begin position="40"/>
        <end position="60"/>
    </location>
</feature>
<gene>
    <name evidence="2" type="ORF">ISP18_09365</name>
</gene>
<comment type="caution">
    <text evidence="2">The sequence shown here is derived from an EMBL/GenBank/DDBJ whole genome shotgun (WGS) entry which is preliminary data.</text>
</comment>
<evidence type="ECO:0000313" key="3">
    <source>
        <dbReference type="Proteomes" id="UP001620409"/>
    </source>
</evidence>
<dbReference type="Proteomes" id="UP001620409">
    <property type="component" value="Unassembled WGS sequence"/>
</dbReference>
<keyword evidence="1" id="KW-1133">Transmembrane helix</keyword>
<feature type="transmembrane region" description="Helical" evidence="1">
    <location>
        <begin position="101"/>
        <end position="122"/>
    </location>
</feature>
<evidence type="ECO:0000313" key="2">
    <source>
        <dbReference type="EMBL" id="MFK2854797.1"/>
    </source>
</evidence>
<keyword evidence="3" id="KW-1185">Reference proteome</keyword>
<sequence>MSEVSTFRLYVLRAAYLLIAVGLAFMVWPKMIQHTDAWALKYGDTFGLLAGVQVLAMLGVRYPIKMLPLLFFELTWKSIWLLAIALPLWRANQIDPGTAESIQACVMGVVISVVTIPWRYAWAKFVRESGDSWRWSTRNTQ</sequence>
<feature type="transmembrane region" description="Helical" evidence="1">
    <location>
        <begin position="7"/>
        <end position="28"/>
    </location>
</feature>
<feature type="transmembrane region" description="Helical" evidence="1">
    <location>
        <begin position="67"/>
        <end position="89"/>
    </location>
</feature>
<protein>
    <submittedName>
        <fullName evidence="2">Uncharacterized protein</fullName>
    </submittedName>
</protein>
<keyword evidence="1" id="KW-0472">Membrane</keyword>
<dbReference type="RefSeq" id="WP_380009965.1">
    <property type="nucleotide sequence ID" value="NZ_JADIKI010000022.1"/>
</dbReference>
<reference evidence="2 3" key="1">
    <citation type="submission" date="2020-10" db="EMBL/GenBank/DDBJ databases">
        <title>Phylogeny of dyella-like bacteria.</title>
        <authorList>
            <person name="Fu J."/>
        </authorList>
    </citation>
    <scope>NUCLEOTIDE SEQUENCE [LARGE SCALE GENOMIC DNA]</scope>
    <source>
        <strain evidence="2 3">DHG40</strain>
    </source>
</reference>
<organism evidence="2 3">
    <name type="scientific">Dyella humi</name>
    <dbReference type="NCBI Taxonomy" id="1770547"/>
    <lineage>
        <taxon>Bacteria</taxon>
        <taxon>Pseudomonadati</taxon>
        <taxon>Pseudomonadota</taxon>
        <taxon>Gammaproteobacteria</taxon>
        <taxon>Lysobacterales</taxon>
        <taxon>Rhodanobacteraceae</taxon>
        <taxon>Dyella</taxon>
    </lineage>
</organism>
<keyword evidence="1" id="KW-0812">Transmembrane</keyword>
<evidence type="ECO:0000256" key="1">
    <source>
        <dbReference type="SAM" id="Phobius"/>
    </source>
</evidence>